<comment type="caution">
    <text evidence="2">The sequence shown here is derived from an EMBL/GenBank/DDBJ whole genome shotgun (WGS) entry which is preliminary data.</text>
</comment>
<evidence type="ECO:0000313" key="3">
    <source>
        <dbReference type="Proteomes" id="UP001174209"/>
    </source>
</evidence>
<feature type="transmembrane region" description="Helical" evidence="1">
    <location>
        <begin position="155"/>
        <end position="178"/>
    </location>
</feature>
<reference evidence="2" key="1">
    <citation type="submission" date="2023-06" db="EMBL/GenBank/DDBJ databases">
        <title>MT1 and MT2 Draft Genomes of Novel Species.</title>
        <authorList>
            <person name="Venkateswaran K."/>
        </authorList>
    </citation>
    <scope>NUCLEOTIDE SEQUENCE</scope>
    <source>
        <strain evidence="2">IIF3SC-B10</strain>
    </source>
</reference>
<dbReference type="InterPro" id="IPR025495">
    <property type="entry name" value="DUF4386"/>
</dbReference>
<proteinExistence type="predicted"/>
<accession>A0ABT8K415</accession>
<evidence type="ECO:0000256" key="1">
    <source>
        <dbReference type="SAM" id="Phobius"/>
    </source>
</evidence>
<feature type="transmembrane region" description="Helical" evidence="1">
    <location>
        <begin position="114"/>
        <end position="143"/>
    </location>
</feature>
<feature type="transmembrane region" description="Helical" evidence="1">
    <location>
        <begin position="36"/>
        <end position="61"/>
    </location>
</feature>
<feature type="transmembrane region" description="Helical" evidence="1">
    <location>
        <begin position="184"/>
        <end position="205"/>
    </location>
</feature>
<name>A0ABT8K415_9MICC</name>
<dbReference type="EMBL" id="JAROCG010000001">
    <property type="protein sequence ID" value="MDN4611536.1"/>
    <property type="molecule type" value="Genomic_DNA"/>
</dbReference>
<protein>
    <submittedName>
        <fullName evidence="2">DUF4386 domain-containing protein</fullName>
    </submittedName>
</protein>
<organism evidence="2 3">
    <name type="scientific">Arthrobacter burdickii</name>
    <dbReference type="NCBI Taxonomy" id="3035920"/>
    <lineage>
        <taxon>Bacteria</taxon>
        <taxon>Bacillati</taxon>
        <taxon>Actinomycetota</taxon>
        <taxon>Actinomycetes</taxon>
        <taxon>Micrococcales</taxon>
        <taxon>Micrococcaceae</taxon>
        <taxon>Arthrobacter</taxon>
    </lineage>
</organism>
<feature type="transmembrane region" description="Helical" evidence="1">
    <location>
        <begin position="68"/>
        <end position="94"/>
    </location>
</feature>
<evidence type="ECO:0000313" key="2">
    <source>
        <dbReference type="EMBL" id="MDN4611536.1"/>
    </source>
</evidence>
<dbReference type="Proteomes" id="UP001174209">
    <property type="component" value="Unassembled WGS sequence"/>
</dbReference>
<dbReference type="RefSeq" id="WP_301227568.1">
    <property type="nucleotide sequence ID" value="NZ_JAROCG010000001.1"/>
</dbReference>
<sequence>MFFLLTEVGAITGRALYSPILEGTDYITGAGADNSILLGGLFELLLVIAAVGTAVTLYPIIKRQNEGVALAFVAARVLEAAVLLVGILSLLSIVTLRQQFDGVADTDLTALSTIGSALAALHSWTFLFGPNFALGAASLLLAYLMYSSGLVPRAIAVLGLVGGTLISLSALAVMFGAYEQTSTIGLLVALPVFTWELSLAVWLIAKGFRPVSILTTQSTLTDVAAAVR</sequence>
<keyword evidence="1" id="KW-0472">Membrane</keyword>
<gene>
    <name evidence="2" type="ORF">P5G52_11745</name>
</gene>
<keyword evidence="3" id="KW-1185">Reference proteome</keyword>
<keyword evidence="1" id="KW-1133">Transmembrane helix</keyword>
<dbReference type="Pfam" id="PF14329">
    <property type="entry name" value="DUF4386"/>
    <property type="match status" value="1"/>
</dbReference>
<keyword evidence="1" id="KW-0812">Transmembrane</keyword>